<protein>
    <submittedName>
        <fullName evidence="2">Uncharacterized protein</fullName>
    </submittedName>
</protein>
<sequence>MDTKEVDKQEKKITKVREYRAPFPGDVSDILGAGSIILPDMSWLSYGDGELVETDLQGKQLQLPKKETLPKIKTYGGLGFHTVTKDGDFVFTNKDNTIIMRVTPDNRITLFIDKREVKPLVLPLGLISPPRQHDITSYRSSATLREQRRRGSASRRF</sequence>
<dbReference type="HOGENOM" id="CLU_1679618_0_0_1"/>
<feature type="compositionally biased region" description="Basic residues" evidence="1">
    <location>
        <begin position="147"/>
        <end position="157"/>
    </location>
</feature>
<feature type="region of interest" description="Disordered" evidence="1">
    <location>
        <begin position="137"/>
        <end position="157"/>
    </location>
</feature>
<organism evidence="2">
    <name type="scientific">Magallana gigas</name>
    <name type="common">Pacific oyster</name>
    <name type="synonym">Crassostrea gigas</name>
    <dbReference type="NCBI Taxonomy" id="29159"/>
    <lineage>
        <taxon>Eukaryota</taxon>
        <taxon>Metazoa</taxon>
        <taxon>Spiralia</taxon>
        <taxon>Lophotrochozoa</taxon>
        <taxon>Mollusca</taxon>
        <taxon>Bivalvia</taxon>
        <taxon>Autobranchia</taxon>
        <taxon>Pteriomorphia</taxon>
        <taxon>Ostreida</taxon>
        <taxon>Ostreoidea</taxon>
        <taxon>Ostreidae</taxon>
        <taxon>Magallana</taxon>
    </lineage>
</organism>
<gene>
    <name evidence="2" type="ORF">CGI_10020359</name>
</gene>
<dbReference type="EMBL" id="JH817391">
    <property type="protein sequence ID" value="EKC30190.1"/>
    <property type="molecule type" value="Genomic_DNA"/>
</dbReference>
<dbReference type="AlphaFoldDB" id="K1QMW6"/>
<reference evidence="2" key="1">
    <citation type="journal article" date="2012" name="Nature">
        <title>The oyster genome reveals stress adaptation and complexity of shell formation.</title>
        <authorList>
            <person name="Zhang G."/>
            <person name="Fang X."/>
            <person name="Guo X."/>
            <person name="Li L."/>
            <person name="Luo R."/>
            <person name="Xu F."/>
            <person name="Yang P."/>
            <person name="Zhang L."/>
            <person name="Wang X."/>
            <person name="Qi H."/>
            <person name="Xiong Z."/>
            <person name="Que H."/>
            <person name="Xie Y."/>
            <person name="Holland P.W."/>
            <person name="Paps J."/>
            <person name="Zhu Y."/>
            <person name="Wu F."/>
            <person name="Chen Y."/>
            <person name="Wang J."/>
            <person name="Peng C."/>
            <person name="Meng J."/>
            <person name="Yang L."/>
            <person name="Liu J."/>
            <person name="Wen B."/>
            <person name="Zhang N."/>
            <person name="Huang Z."/>
            <person name="Zhu Q."/>
            <person name="Feng Y."/>
            <person name="Mount A."/>
            <person name="Hedgecock D."/>
            <person name="Xu Z."/>
            <person name="Liu Y."/>
            <person name="Domazet-Loso T."/>
            <person name="Du Y."/>
            <person name="Sun X."/>
            <person name="Zhang S."/>
            <person name="Liu B."/>
            <person name="Cheng P."/>
            <person name="Jiang X."/>
            <person name="Li J."/>
            <person name="Fan D."/>
            <person name="Wang W."/>
            <person name="Fu W."/>
            <person name="Wang T."/>
            <person name="Wang B."/>
            <person name="Zhang J."/>
            <person name="Peng Z."/>
            <person name="Li Y."/>
            <person name="Li N."/>
            <person name="Wang J."/>
            <person name="Chen M."/>
            <person name="He Y."/>
            <person name="Tan F."/>
            <person name="Song X."/>
            <person name="Zheng Q."/>
            <person name="Huang R."/>
            <person name="Yang H."/>
            <person name="Du X."/>
            <person name="Chen L."/>
            <person name="Yang M."/>
            <person name="Gaffney P.M."/>
            <person name="Wang S."/>
            <person name="Luo L."/>
            <person name="She Z."/>
            <person name="Ming Y."/>
            <person name="Huang W."/>
            <person name="Zhang S."/>
            <person name="Huang B."/>
            <person name="Zhang Y."/>
            <person name="Qu T."/>
            <person name="Ni P."/>
            <person name="Miao G."/>
            <person name="Wang J."/>
            <person name="Wang Q."/>
            <person name="Steinberg C.E."/>
            <person name="Wang H."/>
            <person name="Li N."/>
            <person name="Qian L."/>
            <person name="Zhang G."/>
            <person name="Li Y."/>
            <person name="Yang H."/>
            <person name="Liu X."/>
            <person name="Wang J."/>
            <person name="Yin Y."/>
            <person name="Wang J."/>
        </authorList>
    </citation>
    <scope>NUCLEOTIDE SEQUENCE [LARGE SCALE GENOMIC DNA]</scope>
    <source>
        <strain evidence="2">05x7-T-G4-1.051#20</strain>
    </source>
</reference>
<evidence type="ECO:0000313" key="2">
    <source>
        <dbReference type="EMBL" id="EKC30190.1"/>
    </source>
</evidence>
<proteinExistence type="predicted"/>
<name>K1QMW6_MAGGI</name>
<accession>K1QMW6</accession>
<evidence type="ECO:0000256" key="1">
    <source>
        <dbReference type="SAM" id="MobiDB-lite"/>
    </source>
</evidence>
<dbReference type="InParanoid" id="K1QMW6"/>